<organism evidence="1 2">
    <name type="scientific">Halolamina pelagica</name>
    <dbReference type="NCBI Taxonomy" id="699431"/>
    <lineage>
        <taxon>Archaea</taxon>
        <taxon>Methanobacteriati</taxon>
        <taxon>Methanobacteriota</taxon>
        <taxon>Stenosarchaea group</taxon>
        <taxon>Halobacteria</taxon>
        <taxon>Halobacteriales</taxon>
        <taxon>Haloferacaceae</taxon>
    </lineage>
</organism>
<dbReference type="EMBL" id="LGUC01000001">
    <property type="protein sequence ID" value="KPN31250.1"/>
    <property type="molecule type" value="Genomic_DNA"/>
</dbReference>
<accession>A0A0P7GBS5</accession>
<dbReference type="RefSeq" id="WP_054583936.1">
    <property type="nucleotide sequence ID" value="NZ_LGUC01000001.1"/>
</dbReference>
<sequence>MAEEAEGHVTVRWLLDAGELSIHQSVRQLRFVAASMHEAAMASVAGATAEAEYITDRIEETDRIRRLIERLYTRAMVLFDELDRLDATRPRLFAGYRTAYELDCVAREAAEIAQAVDRLGPAASTDLVEEIRGVGADAREAVEAATDAVTDGGSTTTVQDVLDGADATAESTRTLQETVATADPPDAVLLTRVLDGVRRTVRHAESVGEIALGRRVRP</sequence>
<proteinExistence type="predicted"/>
<dbReference type="STRING" id="699431.SY89_01993"/>
<name>A0A0P7GBS5_9EURY</name>
<dbReference type="InterPro" id="IPR038078">
    <property type="entry name" value="PhoU-like_sf"/>
</dbReference>
<comment type="caution">
    <text evidence="1">The sequence shown here is derived from an EMBL/GenBank/DDBJ whole genome shotgun (WGS) entry which is preliminary data.</text>
</comment>
<dbReference type="AlphaFoldDB" id="A0A0P7GBS5"/>
<evidence type="ECO:0008006" key="3">
    <source>
        <dbReference type="Google" id="ProtNLM"/>
    </source>
</evidence>
<keyword evidence="2" id="KW-1185">Reference proteome</keyword>
<evidence type="ECO:0000313" key="1">
    <source>
        <dbReference type="EMBL" id="KPN31250.1"/>
    </source>
</evidence>
<dbReference type="OrthoDB" id="40991at2157"/>
<protein>
    <recommendedName>
        <fullName evidence="3">Phosphate transport system protein</fullName>
    </recommendedName>
</protein>
<dbReference type="Gene3D" id="1.20.58.220">
    <property type="entry name" value="Phosphate transport system protein phou homolog 2, domain 2"/>
    <property type="match status" value="1"/>
</dbReference>
<gene>
    <name evidence="1" type="ORF">SY89_01993</name>
</gene>
<reference evidence="2" key="1">
    <citation type="submission" date="2013-11" db="EMBL/GenBank/DDBJ databases">
        <authorList>
            <person name="Hoang H.T."/>
            <person name="Killian M.L."/>
            <person name="Madson D.M."/>
            <person name="Arruda P.H.E."/>
            <person name="Sun D."/>
            <person name="Schwartz K.J."/>
            <person name="Yoon K."/>
        </authorList>
    </citation>
    <scope>NUCLEOTIDE SEQUENCE [LARGE SCALE GENOMIC DNA]</scope>
    <source>
        <strain evidence="2">CDK2</strain>
    </source>
</reference>
<dbReference type="Proteomes" id="UP000050535">
    <property type="component" value="Unassembled WGS sequence"/>
</dbReference>
<evidence type="ECO:0000313" key="2">
    <source>
        <dbReference type="Proteomes" id="UP000050535"/>
    </source>
</evidence>
<dbReference type="SUPFAM" id="SSF109755">
    <property type="entry name" value="PhoU-like"/>
    <property type="match status" value="1"/>
</dbReference>